<comment type="caution">
    <text evidence="8">The sequence shown here is derived from an EMBL/GenBank/DDBJ whole genome shotgun (WGS) entry which is preliminary data.</text>
</comment>
<feature type="transmembrane region" description="Helical" evidence="7">
    <location>
        <begin position="71"/>
        <end position="94"/>
    </location>
</feature>
<keyword evidence="9" id="KW-1185">Reference proteome</keyword>
<feature type="transmembrane region" description="Helical" evidence="7">
    <location>
        <begin position="42"/>
        <end position="59"/>
    </location>
</feature>
<evidence type="ECO:0000256" key="6">
    <source>
        <dbReference type="SAM" id="MobiDB-lite"/>
    </source>
</evidence>
<gene>
    <name evidence="8" type="ORF">EV644_12656</name>
</gene>
<dbReference type="PANTHER" id="PTHR21716">
    <property type="entry name" value="TRANSMEMBRANE PROTEIN"/>
    <property type="match status" value="1"/>
</dbReference>
<evidence type="ECO:0000256" key="7">
    <source>
        <dbReference type="SAM" id="Phobius"/>
    </source>
</evidence>
<evidence type="ECO:0000256" key="4">
    <source>
        <dbReference type="ARBA" id="ARBA00022989"/>
    </source>
</evidence>
<protein>
    <submittedName>
        <fullName evidence="8">PurR-regulated permease PerM</fullName>
    </submittedName>
</protein>
<dbReference type="Proteomes" id="UP000295818">
    <property type="component" value="Unassembled WGS sequence"/>
</dbReference>
<keyword evidence="5 7" id="KW-0472">Membrane</keyword>
<organism evidence="8 9">
    <name type="scientific">Kribbella orskensis</name>
    <dbReference type="NCBI Taxonomy" id="2512216"/>
    <lineage>
        <taxon>Bacteria</taxon>
        <taxon>Bacillati</taxon>
        <taxon>Actinomycetota</taxon>
        <taxon>Actinomycetes</taxon>
        <taxon>Propionibacteriales</taxon>
        <taxon>Kribbellaceae</taxon>
        <taxon>Kribbella</taxon>
    </lineage>
</organism>
<reference evidence="8 9" key="1">
    <citation type="journal article" date="2015" name="Stand. Genomic Sci.">
        <title>Genomic Encyclopedia of Bacterial and Archaeal Type Strains, Phase III: the genomes of soil and plant-associated and newly described type strains.</title>
        <authorList>
            <person name="Whitman W.B."/>
            <person name="Woyke T."/>
            <person name="Klenk H.P."/>
            <person name="Zhou Y."/>
            <person name="Lilburn T.G."/>
            <person name="Beck B.J."/>
            <person name="De Vos P."/>
            <person name="Vandamme P."/>
            <person name="Eisen J.A."/>
            <person name="Garrity G."/>
            <person name="Hugenholtz P."/>
            <person name="Kyrpides N.C."/>
        </authorList>
    </citation>
    <scope>NUCLEOTIDE SEQUENCE [LARGE SCALE GENOMIC DNA]</scope>
    <source>
        <strain evidence="8 9">VKM Ac-2538</strain>
    </source>
</reference>
<evidence type="ECO:0000313" key="9">
    <source>
        <dbReference type="Proteomes" id="UP000295818"/>
    </source>
</evidence>
<dbReference type="PANTHER" id="PTHR21716:SF64">
    <property type="entry name" value="AI-2 TRANSPORT PROTEIN TQSA"/>
    <property type="match status" value="1"/>
</dbReference>
<keyword evidence="3 7" id="KW-0812">Transmembrane</keyword>
<dbReference type="InterPro" id="IPR002549">
    <property type="entry name" value="AI-2E-like"/>
</dbReference>
<evidence type="ECO:0000313" key="8">
    <source>
        <dbReference type="EMBL" id="TCO12313.1"/>
    </source>
</evidence>
<proteinExistence type="inferred from homology"/>
<evidence type="ECO:0000256" key="1">
    <source>
        <dbReference type="ARBA" id="ARBA00004141"/>
    </source>
</evidence>
<comment type="subcellular location">
    <subcellularLocation>
        <location evidence="1">Membrane</location>
        <topology evidence="1">Multi-pass membrane protein</topology>
    </subcellularLocation>
</comment>
<dbReference type="RefSeq" id="WP_132195650.1">
    <property type="nucleotide sequence ID" value="NZ_SLWM01000026.1"/>
</dbReference>
<evidence type="ECO:0000256" key="2">
    <source>
        <dbReference type="ARBA" id="ARBA00009773"/>
    </source>
</evidence>
<name>A0ABY2B9K9_9ACTN</name>
<comment type="similarity">
    <text evidence="2">Belongs to the autoinducer-2 exporter (AI-2E) (TC 2.A.86) family.</text>
</comment>
<evidence type="ECO:0000256" key="5">
    <source>
        <dbReference type="ARBA" id="ARBA00023136"/>
    </source>
</evidence>
<evidence type="ECO:0000256" key="3">
    <source>
        <dbReference type="ARBA" id="ARBA00022692"/>
    </source>
</evidence>
<dbReference type="Pfam" id="PF01594">
    <property type="entry name" value="AI-2E_transport"/>
    <property type="match status" value="1"/>
</dbReference>
<accession>A0ABY2B9K9</accession>
<feature type="transmembrane region" description="Helical" evidence="7">
    <location>
        <begin position="18"/>
        <end position="36"/>
    </location>
</feature>
<feature type="transmembrane region" description="Helical" evidence="7">
    <location>
        <begin position="309"/>
        <end position="335"/>
    </location>
</feature>
<dbReference type="EMBL" id="SLWM01000026">
    <property type="protein sequence ID" value="TCO12313.1"/>
    <property type="molecule type" value="Genomic_DNA"/>
</dbReference>
<feature type="transmembrane region" description="Helical" evidence="7">
    <location>
        <begin position="268"/>
        <end position="289"/>
    </location>
</feature>
<feature type="transmembrane region" description="Helical" evidence="7">
    <location>
        <begin position="206"/>
        <end position="227"/>
    </location>
</feature>
<keyword evidence="4 7" id="KW-1133">Transmembrane helix</keyword>
<feature type="transmembrane region" description="Helical" evidence="7">
    <location>
        <begin position="150"/>
        <end position="173"/>
    </location>
</feature>
<feature type="transmembrane region" description="Helical" evidence="7">
    <location>
        <begin position="233"/>
        <end position="256"/>
    </location>
</feature>
<sequence length="374" mass="39863">MTNTPSSARDIYERTRPFALTLLFGAAAFTIAMAGVRSIADIIGPVFLALVITVTLHPIRRRLERHRLPEWAASVIMLLAAYLLLFLLTLALIVSVAQLAALIPGYAAQINEAVASVGNTLRDLGVKQDQINAVVNAVDPGQLVDLAMSVLSSTLGVVSNLFFLFTVLLFMAFDTDSTRRSLATLGERFPHPVAALANFARGTRSYMGVSASFGLVVAILDGIALQIMGVPGAFVWAVLAFVTNFIPNIGFVIGVIPPALIALLDSGLETMIAVIAVYSVINFVIQSVIQPRVVGDAVGLSAMLTFLSLVFWTWVIGPLGALLAVPLSLLTRALLVEADPRTRWAIPLIAGTPEPAKEPESKTTPEPLQEEPSG</sequence>
<feature type="region of interest" description="Disordered" evidence="6">
    <location>
        <begin position="351"/>
        <end position="374"/>
    </location>
</feature>